<dbReference type="Pfam" id="PF04166">
    <property type="entry name" value="PdxA"/>
    <property type="match status" value="1"/>
</dbReference>
<dbReference type="GO" id="GO:0051287">
    <property type="term" value="F:NAD binding"/>
    <property type="evidence" value="ECO:0007669"/>
    <property type="project" value="InterPro"/>
</dbReference>
<dbReference type="AlphaFoldDB" id="L8JH91"/>
<name>L8JH91_9BACT</name>
<dbReference type="GO" id="GO:0046872">
    <property type="term" value="F:metal ion binding"/>
    <property type="evidence" value="ECO:0007669"/>
    <property type="project" value="UniProtKB-KW"/>
</dbReference>
<dbReference type="OrthoDB" id="9801783at2"/>
<dbReference type="NCBIfam" id="TIGR00557">
    <property type="entry name" value="pdxA"/>
    <property type="match status" value="1"/>
</dbReference>
<dbReference type="InterPro" id="IPR005255">
    <property type="entry name" value="PdxA_fam"/>
</dbReference>
<dbReference type="STRING" id="1237149.C900_00636"/>
<dbReference type="RefSeq" id="WP_009583537.1">
    <property type="nucleotide sequence ID" value="NZ_AMZN01000129.1"/>
</dbReference>
<evidence type="ECO:0000313" key="5">
    <source>
        <dbReference type="Proteomes" id="UP000011135"/>
    </source>
</evidence>
<dbReference type="GO" id="GO:0016491">
    <property type="term" value="F:oxidoreductase activity"/>
    <property type="evidence" value="ECO:0007669"/>
    <property type="project" value="UniProtKB-KW"/>
</dbReference>
<reference evidence="4 5" key="1">
    <citation type="submission" date="2012-12" db="EMBL/GenBank/DDBJ databases">
        <title>Genome assembly of Fulvivirga imtechensis AK7.</title>
        <authorList>
            <person name="Nupur N."/>
            <person name="Khatri I."/>
            <person name="Kumar R."/>
            <person name="Subramanian S."/>
            <person name="Pinnaka A."/>
        </authorList>
    </citation>
    <scope>NUCLEOTIDE SEQUENCE [LARGE SCALE GENOMIC DNA]</scope>
    <source>
        <strain evidence="4 5">AK7</strain>
    </source>
</reference>
<dbReference type="PATRIC" id="fig|1237149.3.peg.5715"/>
<evidence type="ECO:0000313" key="4">
    <source>
        <dbReference type="EMBL" id="ELR68221.1"/>
    </source>
</evidence>
<dbReference type="EMBL" id="AMZN01000129">
    <property type="protein sequence ID" value="ELR68221.1"/>
    <property type="molecule type" value="Genomic_DNA"/>
</dbReference>
<accession>L8JH91</accession>
<protein>
    <submittedName>
        <fullName evidence="4">4-hydroxythreonine-4-phosphate dehydrogenase</fullName>
    </submittedName>
</protein>
<dbReference type="SUPFAM" id="SSF53659">
    <property type="entry name" value="Isocitrate/Isopropylmalate dehydrogenase-like"/>
    <property type="match status" value="1"/>
</dbReference>
<dbReference type="PANTHER" id="PTHR30004:SF6">
    <property type="entry name" value="D-THREONATE 4-PHOSPHATE DEHYDROGENASE"/>
    <property type="match status" value="1"/>
</dbReference>
<dbReference type="eggNOG" id="COG1995">
    <property type="taxonomic scope" value="Bacteria"/>
</dbReference>
<dbReference type="PANTHER" id="PTHR30004">
    <property type="entry name" value="4-HYDROXYTHREONINE-4-PHOSPHATE DEHYDROGENASE"/>
    <property type="match status" value="1"/>
</dbReference>
<sequence length="343" mass="37999">MSSNPKQEEKPKIGITIGDVNGIGPEVIIKALRDNRILNFITPVIYGSTKTLSYYRKALHLEDFNYSQAKDAGQFHSKKINVVNCWDEMVEINAGAITPEAGRASFNALEKATEDLKAGLIDAIVTAPINKHNIQSDKFKFAGHTEYFTQKFDAKDSLMFLTSENLRIGVATGHIPVKDISGNITKELLTRKLDIMEQSLVRDFGIKKPKIAVLGLNPHAGEEGLLGKEDKEIILPVVKEFKHRGSLIFGPFPADGFFGKGDFRKFDGILAMYHDQGLIPFKTLAFESGVNFTAGLPAIRTSPDHGTAYDIAGKDEASATSMREAIYLARDIYKNRHEQLVEE</sequence>
<organism evidence="4 5">
    <name type="scientific">Fulvivirga imtechensis AK7</name>
    <dbReference type="NCBI Taxonomy" id="1237149"/>
    <lineage>
        <taxon>Bacteria</taxon>
        <taxon>Pseudomonadati</taxon>
        <taxon>Bacteroidota</taxon>
        <taxon>Cytophagia</taxon>
        <taxon>Cytophagales</taxon>
        <taxon>Fulvivirgaceae</taxon>
        <taxon>Fulvivirga</taxon>
    </lineage>
</organism>
<keyword evidence="2" id="KW-0560">Oxidoreductase</keyword>
<dbReference type="Gene3D" id="3.40.718.10">
    <property type="entry name" value="Isopropylmalate Dehydrogenase"/>
    <property type="match status" value="1"/>
</dbReference>
<proteinExistence type="predicted"/>
<gene>
    <name evidence="4" type="ORF">C900_00636</name>
</gene>
<evidence type="ECO:0000256" key="1">
    <source>
        <dbReference type="ARBA" id="ARBA00022723"/>
    </source>
</evidence>
<keyword evidence="3" id="KW-0520">NAD</keyword>
<comment type="caution">
    <text evidence="4">The sequence shown here is derived from an EMBL/GenBank/DDBJ whole genome shotgun (WGS) entry which is preliminary data.</text>
</comment>
<evidence type="ECO:0000256" key="3">
    <source>
        <dbReference type="ARBA" id="ARBA00023027"/>
    </source>
</evidence>
<dbReference type="Proteomes" id="UP000011135">
    <property type="component" value="Unassembled WGS sequence"/>
</dbReference>
<evidence type="ECO:0000256" key="2">
    <source>
        <dbReference type="ARBA" id="ARBA00023002"/>
    </source>
</evidence>
<keyword evidence="5" id="KW-1185">Reference proteome</keyword>
<keyword evidence="1" id="KW-0479">Metal-binding</keyword>